<proteinExistence type="predicted"/>
<keyword evidence="4" id="KW-1185">Reference proteome</keyword>
<dbReference type="AlphaFoldDB" id="A0A1I6PLT4"/>
<feature type="region of interest" description="Disordered" evidence="1">
    <location>
        <begin position="728"/>
        <end position="771"/>
    </location>
</feature>
<evidence type="ECO:0000313" key="4">
    <source>
        <dbReference type="Proteomes" id="UP000199312"/>
    </source>
</evidence>
<dbReference type="OrthoDB" id="9812498at2"/>
<protein>
    <submittedName>
        <fullName evidence="3">Uncharacterized protein</fullName>
    </submittedName>
</protein>
<feature type="transmembrane region" description="Helical" evidence="2">
    <location>
        <begin position="56"/>
        <end position="76"/>
    </location>
</feature>
<keyword evidence="2" id="KW-1133">Transmembrane helix</keyword>
<feature type="compositionally biased region" description="Basic and acidic residues" evidence="1">
    <location>
        <begin position="750"/>
        <end position="759"/>
    </location>
</feature>
<feature type="compositionally biased region" description="Basic and acidic residues" evidence="1">
    <location>
        <begin position="929"/>
        <end position="950"/>
    </location>
</feature>
<keyword evidence="2" id="KW-0812">Transmembrane</keyword>
<dbReference type="RefSeq" id="WP_090223601.1">
    <property type="nucleotide sequence ID" value="NZ_FOZP01000002.1"/>
</dbReference>
<keyword evidence="2" id="KW-0472">Membrane</keyword>
<dbReference type="STRING" id="593133.SAMN04488006_1165"/>
<feature type="transmembrane region" description="Helical" evidence="2">
    <location>
        <begin position="152"/>
        <end position="170"/>
    </location>
</feature>
<gene>
    <name evidence="3" type="ORF">SAMN04488006_1165</name>
</gene>
<feature type="region of interest" description="Disordered" evidence="1">
    <location>
        <begin position="663"/>
        <end position="684"/>
    </location>
</feature>
<dbReference type="Proteomes" id="UP000199312">
    <property type="component" value="Unassembled WGS sequence"/>
</dbReference>
<organism evidence="3 4">
    <name type="scientific">Lutibacter maritimus</name>
    <dbReference type="NCBI Taxonomy" id="593133"/>
    <lineage>
        <taxon>Bacteria</taxon>
        <taxon>Pseudomonadati</taxon>
        <taxon>Bacteroidota</taxon>
        <taxon>Flavobacteriia</taxon>
        <taxon>Flavobacteriales</taxon>
        <taxon>Flavobacteriaceae</taxon>
        <taxon>Lutibacter</taxon>
    </lineage>
</organism>
<evidence type="ECO:0000256" key="1">
    <source>
        <dbReference type="SAM" id="MobiDB-lite"/>
    </source>
</evidence>
<feature type="transmembrane region" description="Helical" evidence="2">
    <location>
        <begin position="26"/>
        <end position="50"/>
    </location>
</feature>
<dbReference type="EMBL" id="FOZP01000002">
    <property type="protein sequence ID" value="SFS41058.1"/>
    <property type="molecule type" value="Genomic_DNA"/>
</dbReference>
<evidence type="ECO:0000313" key="3">
    <source>
        <dbReference type="EMBL" id="SFS41058.1"/>
    </source>
</evidence>
<reference evidence="4" key="1">
    <citation type="submission" date="2016-10" db="EMBL/GenBank/DDBJ databases">
        <authorList>
            <person name="Varghese N."/>
            <person name="Submissions S."/>
        </authorList>
    </citation>
    <scope>NUCLEOTIDE SEQUENCE [LARGE SCALE GENOMIC DNA]</scope>
    <source>
        <strain evidence="4">DSM 24450</strain>
    </source>
</reference>
<accession>A0A1I6PLT4</accession>
<feature type="region of interest" description="Disordered" evidence="1">
    <location>
        <begin position="929"/>
        <end position="959"/>
    </location>
</feature>
<evidence type="ECO:0000256" key="2">
    <source>
        <dbReference type="SAM" id="Phobius"/>
    </source>
</evidence>
<sequence>MSNFKNIQVKLQQFIRKFYINELIKGLLLFLTLGLLYFIFTLFIEYFLWLKPLARTILFWLFIMVETGLFLLYILFPIFKLTGLKKGITEFEASNIIGKYFPEVKDKLLNMLQLNHIQESSELIEASIAQKSIELQPIPFVRAVDFSKNKKYLKYVLIPIVVWGLVYVTGNINIFNDSFNRVIKHNTQFEPPAPFSFVVLNNSLNVIEGDSFTLQIETVGKIVPEDVKINFFDETYYLESNSLGKFQYTFLNVKTDVNFTMEANGIVSKQYQLNIIEAPVISNLNMVLRYPSYTGRQSEVIKNTGNAIVPQGTNVTWQIQTAQTENITFKNLNEQAFSFKKASKDYFTHSQRILKPIQYNIATSNQQLKNHESLNFTIDVISDEYPKILVKSDIDSISRGPVQFIGQLSDDYGVNKLQLVYYNKSKPESIKSHLITINKSTFTDFYYVFPEGISIEEGVDYEMYFEVFDNDAVNGNKKSKSKLFSYYNKTTQEIKDELLKEQKDAINTFSKDLNNSKKSSEDLEKFQKELQKKADINWNDTKKLEEFIKRQNQYEQIFQEQTKLFEKNLSDQPKIESLKEKKEALKKRIQEAKELAKQEKMLDELKELTEKLQKEDLVQKLKEITKKNKQNQQSLERILELTKRFYVEQKANQIKEKLEKLSEKQEQLSKEETSDKLPEKQDKINDEFDAIKKDFKEMDKQNNDLKRPMKFPDNSALKKEIGQNLDKASEDLQNQQSESAKKNQKNAAKKMKEMSKSLEKSMSASEGESIDEDIDDLRKIVENLIEFSFQQEDLMNKFSNANTNQTEFPKHLKQQQKLKVYFEHIDDSLYVLSLRIFSMGSSIQKEVSDAHFNIDESLSNFSENLIEQGISNQQFVVTAANNLANSLSNLLESLMNASPNFGKGKGKPQEFSLPDIIQKQGELTQKLKEGLKNENESGDKSGKEKGKNGEGENGDEQSNNELYEIYKQQSLLKEALKELLEKSGGADSPNDIVNAMEALEKVLLEKGLSDDVVQRMQQLSYELLKLDKAKREQGEDKERKSETNIQTFEERTIDKLKLKNQYFNYNEILNRQSLPLRTIYKKKVQEYFKTEEQ</sequence>
<name>A0A1I6PLT4_9FLAO</name>